<gene>
    <name evidence="1" type="ORF">CB4_02436</name>
</gene>
<name>A0A0U5B9J5_9BACL</name>
<keyword evidence="2" id="KW-1185">Reference proteome</keyword>
<evidence type="ECO:0000313" key="1">
    <source>
        <dbReference type="EMBL" id="BAU28262.1"/>
    </source>
</evidence>
<sequence>MSNHTLIPGAQNVRVTVFDGQNDGWLTTRNPLQYKTAIANGNLGLTPHLWGDAKQKTGWYHMYQPAAITGTQVNGQFEDAHFVIRVPDNWNGKLVISATPATREETSTDLLFSDYVLKKGYAFAATDKGTRGTVDPLDPFASIKNALVTKDDGLAEWHLRFRELTKAAQHYLRTNYAQHDPARIPTYAIGISNGGYVVRYALEHDHPEQTGEPALFDGGVDWEGVLWRADKPNLISSLNDVVNYAVNAIFATGDVQQAAQKALYQAGVPYGSEVLWPFHDQYYWFITLNIYRDAFDPYAPHRLNWPDYLQLNNMVRDRTHDAIFSGYDYFTRPASVQDKVKRIANTGDLHAPLISFTGSLDTLVFPAVHATPYTELVRQAGKSKRHRMYIIEKGNHIDGLVQAPDIDVHDELQPLLPYAHQAFDLLVKWVEHGIEPPASSTIGTPQTRTHVIDIKTGQEIEPY</sequence>
<dbReference type="GO" id="GO:0047989">
    <property type="term" value="F:hydroxybutyrate-dimer hydrolase activity"/>
    <property type="evidence" value="ECO:0007669"/>
    <property type="project" value="UniProtKB-EC"/>
</dbReference>
<dbReference type="SUPFAM" id="SSF53474">
    <property type="entry name" value="alpha/beta-Hydrolases"/>
    <property type="match status" value="1"/>
</dbReference>
<keyword evidence="1" id="KW-0378">Hydrolase</keyword>
<dbReference type="InterPro" id="IPR029058">
    <property type="entry name" value="AB_hydrolase_fold"/>
</dbReference>
<evidence type="ECO:0000313" key="2">
    <source>
        <dbReference type="Proteomes" id="UP000217696"/>
    </source>
</evidence>
<dbReference type="KEGG" id="asoc:CB4_02436"/>
<reference evidence="1 2" key="1">
    <citation type="submission" date="2015-12" db="EMBL/GenBank/DDBJ databases">
        <title>Genome sequence of Aneurinibacillus soli.</title>
        <authorList>
            <person name="Lee J.S."/>
            <person name="Lee K.C."/>
            <person name="Kim K.K."/>
            <person name="Lee B.W."/>
        </authorList>
    </citation>
    <scope>NUCLEOTIDE SEQUENCE [LARGE SCALE GENOMIC DNA]</scope>
    <source>
        <strain evidence="1 2">CB4</strain>
    </source>
</reference>
<accession>A0A0U5B9J5</accession>
<protein>
    <submittedName>
        <fullName evidence="1">D-(-)-3-hydroxybutyrate oligomer hydrolase</fullName>
        <ecNumber evidence="1">3.1.1.22</ecNumber>
    </submittedName>
</protein>
<organism evidence="1 2">
    <name type="scientific">Aneurinibacillus soli</name>
    <dbReference type="NCBI Taxonomy" id="1500254"/>
    <lineage>
        <taxon>Bacteria</taxon>
        <taxon>Bacillati</taxon>
        <taxon>Bacillota</taxon>
        <taxon>Bacilli</taxon>
        <taxon>Bacillales</taxon>
        <taxon>Paenibacillaceae</taxon>
        <taxon>Aneurinibacillus group</taxon>
        <taxon>Aneurinibacillus</taxon>
    </lineage>
</organism>
<dbReference type="AlphaFoldDB" id="A0A0U5B9J5"/>
<dbReference type="RefSeq" id="WP_096466031.1">
    <property type="nucleotide sequence ID" value="NZ_AP017312.1"/>
</dbReference>
<dbReference type="EC" id="3.1.1.22" evidence="1"/>
<dbReference type="Gene3D" id="3.40.50.1820">
    <property type="entry name" value="alpha/beta hydrolase"/>
    <property type="match status" value="1"/>
</dbReference>
<dbReference type="OrthoDB" id="189734at2"/>
<proteinExistence type="predicted"/>
<dbReference type="EMBL" id="AP017312">
    <property type="protein sequence ID" value="BAU28262.1"/>
    <property type="molecule type" value="Genomic_DNA"/>
</dbReference>
<dbReference type="Proteomes" id="UP000217696">
    <property type="component" value="Chromosome"/>
</dbReference>